<evidence type="ECO:0000259" key="5">
    <source>
        <dbReference type="Pfam" id="PF00905"/>
    </source>
</evidence>
<dbReference type="InterPro" id="IPR005311">
    <property type="entry name" value="PBP_dimer"/>
</dbReference>
<dbReference type="InterPro" id="IPR036138">
    <property type="entry name" value="PBP_dimer_sf"/>
</dbReference>
<keyword evidence="3 4" id="KW-0472">Membrane</keyword>
<dbReference type="Gene3D" id="3.30.450.330">
    <property type="match status" value="1"/>
</dbReference>
<evidence type="ECO:0000256" key="4">
    <source>
        <dbReference type="SAM" id="Phobius"/>
    </source>
</evidence>
<dbReference type="InterPro" id="IPR050515">
    <property type="entry name" value="Beta-lactam/transpept"/>
</dbReference>
<protein>
    <submittedName>
        <fullName evidence="7">Peptidoglycan D,D-transpeptidase FtsI family protein</fullName>
    </submittedName>
</protein>
<dbReference type="InterPro" id="IPR001460">
    <property type="entry name" value="PCN-bd_Tpept"/>
</dbReference>
<evidence type="ECO:0000313" key="8">
    <source>
        <dbReference type="Proteomes" id="UP001596303"/>
    </source>
</evidence>
<feature type="domain" description="Penicillin-binding protein dimerisation" evidence="6">
    <location>
        <begin position="58"/>
        <end position="167"/>
    </location>
</feature>
<accession>A0ABW1S6G3</accession>
<dbReference type="Pfam" id="PF03717">
    <property type="entry name" value="PBP_dimer"/>
    <property type="match status" value="1"/>
</dbReference>
<dbReference type="SUPFAM" id="SSF56519">
    <property type="entry name" value="Penicillin binding protein dimerisation domain"/>
    <property type="match status" value="1"/>
</dbReference>
<evidence type="ECO:0000256" key="3">
    <source>
        <dbReference type="ARBA" id="ARBA00023136"/>
    </source>
</evidence>
<dbReference type="InterPro" id="IPR012338">
    <property type="entry name" value="Beta-lactam/transpept-like"/>
</dbReference>
<proteinExistence type="predicted"/>
<reference evidence="8" key="1">
    <citation type="journal article" date="2019" name="Int. J. Syst. Evol. Microbiol.">
        <title>The Global Catalogue of Microorganisms (GCM) 10K type strain sequencing project: providing services to taxonomists for standard genome sequencing and annotation.</title>
        <authorList>
            <consortium name="The Broad Institute Genomics Platform"/>
            <consortium name="The Broad Institute Genome Sequencing Center for Infectious Disease"/>
            <person name="Wu L."/>
            <person name="Ma J."/>
        </authorList>
    </citation>
    <scope>NUCLEOTIDE SEQUENCE [LARGE SCALE GENOMIC DNA]</scope>
    <source>
        <strain evidence="8">CGMCC-1.15741</strain>
    </source>
</reference>
<dbReference type="PANTHER" id="PTHR30627">
    <property type="entry name" value="PEPTIDOGLYCAN D,D-TRANSPEPTIDASE"/>
    <property type="match status" value="1"/>
</dbReference>
<dbReference type="Pfam" id="PF00905">
    <property type="entry name" value="Transpeptidase"/>
    <property type="match status" value="1"/>
</dbReference>
<keyword evidence="2" id="KW-0645">Protease</keyword>
<comment type="subcellular location">
    <subcellularLocation>
        <location evidence="1">Membrane</location>
    </subcellularLocation>
</comment>
<dbReference type="RefSeq" id="WP_377374727.1">
    <property type="nucleotide sequence ID" value="NZ_JBHSSW010000003.1"/>
</dbReference>
<dbReference type="Gene3D" id="1.10.150.770">
    <property type="match status" value="1"/>
</dbReference>
<dbReference type="Gene3D" id="3.40.710.10">
    <property type="entry name" value="DD-peptidase/beta-lactamase superfamily"/>
    <property type="match status" value="1"/>
</dbReference>
<name>A0ABW1S6G3_9PROT</name>
<dbReference type="PANTHER" id="PTHR30627:SF1">
    <property type="entry name" value="PEPTIDOGLYCAN D,D-TRANSPEPTIDASE FTSI"/>
    <property type="match status" value="1"/>
</dbReference>
<dbReference type="SUPFAM" id="SSF56601">
    <property type="entry name" value="beta-lactamase/transpeptidase-like"/>
    <property type="match status" value="1"/>
</dbReference>
<sequence length="554" mass="59590">MSRRRILESESHSPLRARIVAAAMGIAFVGVAVQGAIVSLTGPKEVYASSTVQNDKAQAIRADILDRNGERLATSIPVYSLYADPSAVWDPADHAAKLAEILPGVDQGVLQERLSDPERKFVWIKRELTPLQRQDVYDLGLEGIGFLEENRRFYPQKTVAAHLIGFTDIDGKGLSGMEYALDERLTTSMEPVRLTIDLGVQYSLEAELGSMASQSGAKGGAGVVMDARTGEVLAMASWPFFDPNRRQDFTSNELKDRATSSVFELGSVFKPLTVAAGLDHGLLSPTETFNVSQPVTVNGQTIHDDHPLDGAHAASVTNIIAHSSNIGTVQIGLRLGEERQQRFLDSLGLMERAPIELASSANPLLPPSWSDLTTATVSFGHGINVTPIAFTAAFASFANEGTYIPPTVLLDHGPLAEEREPRRVMSTPTAAVVVEMMRVAVESGTGRKADVPGYRVAGKTGTAEKAINGRYDPNKNLNSFAAVFPADDPKYAVLIVLDEPTDANGRPQTAAFNAAPAVGRVIDRIATILDVMPNFEDLQTAGPPVRTVADRRSL</sequence>
<feature type="transmembrane region" description="Helical" evidence="4">
    <location>
        <begin position="20"/>
        <end position="40"/>
    </location>
</feature>
<feature type="domain" description="Penicillin-binding protein transpeptidase" evidence="5">
    <location>
        <begin position="220"/>
        <end position="514"/>
    </location>
</feature>
<dbReference type="EMBL" id="JBHSSW010000003">
    <property type="protein sequence ID" value="MFC6196821.1"/>
    <property type="molecule type" value="Genomic_DNA"/>
</dbReference>
<evidence type="ECO:0000256" key="2">
    <source>
        <dbReference type="ARBA" id="ARBA00022645"/>
    </source>
</evidence>
<dbReference type="Proteomes" id="UP001596303">
    <property type="component" value="Unassembled WGS sequence"/>
</dbReference>
<organism evidence="7 8">
    <name type="scientific">Ponticaulis profundi</name>
    <dbReference type="NCBI Taxonomy" id="2665222"/>
    <lineage>
        <taxon>Bacteria</taxon>
        <taxon>Pseudomonadati</taxon>
        <taxon>Pseudomonadota</taxon>
        <taxon>Alphaproteobacteria</taxon>
        <taxon>Hyphomonadales</taxon>
        <taxon>Hyphomonadaceae</taxon>
        <taxon>Ponticaulis</taxon>
    </lineage>
</organism>
<gene>
    <name evidence="7" type="ORF">ACFQDM_01955</name>
</gene>
<dbReference type="Gene3D" id="3.90.1310.10">
    <property type="entry name" value="Penicillin-binding protein 2a (Domain 2)"/>
    <property type="match status" value="1"/>
</dbReference>
<keyword evidence="2" id="KW-0378">Hydrolase</keyword>
<evidence type="ECO:0000256" key="1">
    <source>
        <dbReference type="ARBA" id="ARBA00004370"/>
    </source>
</evidence>
<keyword evidence="4" id="KW-0812">Transmembrane</keyword>
<comment type="caution">
    <text evidence="7">The sequence shown here is derived from an EMBL/GenBank/DDBJ whole genome shotgun (WGS) entry which is preliminary data.</text>
</comment>
<evidence type="ECO:0000259" key="6">
    <source>
        <dbReference type="Pfam" id="PF03717"/>
    </source>
</evidence>
<keyword evidence="8" id="KW-1185">Reference proteome</keyword>
<evidence type="ECO:0000313" key="7">
    <source>
        <dbReference type="EMBL" id="MFC6196821.1"/>
    </source>
</evidence>
<keyword evidence="2" id="KW-0121">Carboxypeptidase</keyword>
<keyword evidence="4" id="KW-1133">Transmembrane helix</keyword>